<evidence type="ECO:0000313" key="1">
    <source>
        <dbReference type="EMBL" id="JAH77281.1"/>
    </source>
</evidence>
<proteinExistence type="predicted"/>
<organism evidence="1">
    <name type="scientific">Anguilla anguilla</name>
    <name type="common">European freshwater eel</name>
    <name type="synonym">Muraena anguilla</name>
    <dbReference type="NCBI Taxonomy" id="7936"/>
    <lineage>
        <taxon>Eukaryota</taxon>
        <taxon>Metazoa</taxon>
        <taxon>Chordata</taxon>
        <taxon>Craniata</taxon>
        <taxon>Vertebrata</taxon>
        <taxon>Euteleostomi</taxon>
        <taxon>Actinopterygii</taxon>
        <taxon>Neopterygii</taxon>
        <taxon>Teleostei</taxon>
        <taxon>Anguilliformes</taxon>
        <taxon>Anguillidae</taxon>
        <taxon>Anguilla</taxon>
    </lineage>
</organism>
<sequence length="10" mass="1111">MTSVTNAQPY</sequence>
<name>A0A0E9VH08_ANGAN</name>
<reference evidence="1" key="1">
    <citation type="submission" date="2014-11" db="EMBL/GenBank/DDBJ databases">
        <authorList>
            <person name="Amaro Gonzalez C."/>
        </authorList>
    </citation>
    <scope>NUCLEOTIDE SEQUENCE</scope>
</reference>
<dbReference type="EMBL" id="GBXM01031296">
    <property type="protein sequence ID" value="JAH77281.1"/>
    <property type="molecule type" value="Transcribed_RNA"/>
</dbReference>
<protein>
    <submittedName>
        <fullName evidence="1">Uncharacterized protein</fullName>
    </submittedName>
</protein>
<accession>A0A0E9VH08</accession>
<reference evidence="1" key="2">
    <citation type="journal article" date="2015" name="Fish Shellfish Immunol.">
        <title>Early steps in the European eel (Anguilla anguilla)-Vibrio vulnificus interaction in the gills: Role of the RtxA13 toxin.</title>
        <authorList>
            <person name="Callol A."/>
            <person name="Pajuelo D."/>
            <person name="Ebbesson L."/>
            <person name="Teles M."/>
            <person name="MacKenzie S."/>
            <person name="Amaro C."/>
        </authorList>
    </citation>
    <scope>NUCLEOTIDE SEQUENCE</scope>
</reference>